<dbReference type="GO" id="GO:0006508">
    <property type="term" value="P:proteolysis"/>
    <property type="evidence" value="ECO:0007669"/>
    <property type="project" value="InterPro"/>
</dbReference>
<dbReference type="InterPro" id="IPR001940">
    <property type="entry name" value="Peptidase_S1C"/>
</dbReference>
<reference evidence="3 4" key="1">
    <citation type="journal article" date="2013" name="ISME J.">
        <title>A metabolic model for members of the genus Tetrasphaera involved in enhanced biological phosphorus removal.</title>
        <authorList>
            <person name="Kristiansen R."/>
            <person name="Nguyen H.T.T."/>
            <person name="Saunders A.M."/>
            <person name="Nielsen J.L."/>
            <person name="Wimmer R."/>
            <person name="Le V.Q."/>
            <person name="McIlroy S.J."/>
            <person name="Petrovski S."/>
            <person name="Seviour R.J."/>
            <person name="Calteau A."/>
            <person name="Nielsen K.L."/>
            <person name="Nielsen P.H."/>
        </authorList>
    </citation>
    <scope>NUCLEOTIDE SEQUENCE [LARGE SCALE GENOMIC DNA]</scope>
    <source>
        <strain evidence="3 4">Ben110</strain>
    </source>
</reference>
<evidence type="ECO:0000256" key="2">
    <source>
        <dbReference type="SAM" id="SignalP"/>
    </source>
</evidence>
<feature type="chain" id="PRO_5039420010" description="Serine protease" evidence="2">
    <location>
        <begin position="19"/>
        <end position="421"/>
    </location>
</feature>
<dbReference type="PROSITE" id="PS51257">
    <property type="entry name" value="PROKAR_LIPOPROTEIN"/>
    <property type="match status" value="1"/>
</dbReference>
<evidence type="ECO:0000256" key="1">
    <source>
        <dbReference type="SAM" id="MobiDB-lite"/>
    </source>
</evidence>
<name>W6K0Q0_9MICO</name>
<dbReference type="GO" id="GO:0004252">
    <property type="term" value="F:serine-type endopeptidase activity"/>
    <property type="evidence" value="ECO:0007669"/>
    <property type="project" value="InterPro"/>
</dbReference>
<dbReference type="Pfam" id="PF13365">
    <property type="entry name" value="Trypsin_2"/>
    <property type="match status" value="1"/>
</dbReference>
<evidence type="ECO:0000313" key="3">
    <source>
        <dbReference type="EMBL" id="CCH71874.1"/>
    </source>
</evidence>
<dbReference type="InterPro" id="IPR009003">
    <property type="entry name" value="Peptidase_S1_PA"/>
</dbReference>
<feature type="region of interest" description="Disordered" evidence="1">
    <location>
        <begin position="34"/>
        <end position="74"/>
    </location>
</feature>
<dbReference type="Proteomes" id="UP000035763">
    <property type="component" value="Unassembled WGS sequence"/>
</dbReference>
<accession>W6K0Q0</accession>
<dbReference type="PANTHER" id="PTHR43019:SF23">
    <property type="entry name" value="PROTEASE DO-LIKE 5, CHLOROPLASTIC"/>
    <property type="match status" value="1"/>
</dbReference>
<organism evidence="3 4">
    <name type="scientific">Nostocoides australiense Ben110</name>
    <dbReference type="NCBI Taxonomy" id="1193182"/>
    <lineage>
        <taxon>Bacteria</taxon>
        <taxon>Bacillati</taxon>
        <taxon>Actinomycetota</taxon>
        <taxon>Actinomycetes</taxon>
        <taxon>Micrococcales</taxon>
        <taxon>Intrasporangiaceae</taxon>
        <taxon>Nostocoides</taxon>
    </lineage>
</organism>
<feature type="compositionally biased region" description="Polar residues" evidence="1">
    <location>
        <begin position="65"/>
        <end position="74"/>
    </location>
</feature>
<feature type="signal peptide" evidence="2">
    <location>
        <begin position="1"/>
        <end position="18"/>
    </location>
</feature>
<gene>
    <name evidence="3" type="ORF">BN11_1170004</name>
</gene>
<dbReference type="OrthoDB" id="9766361at2"/>
<evidence type="ECO:0008006" key="5">
    <source>
        <dbReference type="Google" id="ProtNLM"/>
    </source>
</evidence>
<dbReference type="PANTHER" id="PTHR43019">
    <property type="entry name" value="SERINE ENDOPROTEASE DEGS"/>
    <property type="match status" value="1"/>
</dbReference>
<dbReference type="EMBL" id="CAJA01000021">
    <property type="protein sequence ID" value="CCH71874.1"/>
    <property type="molecule type" value="Genomic_DNA"/>
</dbReference>
<dbReference type="Gene3D" id="2.40.10.10">
    <property type="entry name" value="Trypsin-like serine proteases"/>
    <property type="match status" value="2"/>
</dbReference>
<dbReference type="InterPro" id="IPR043504">
    <property type="entry name" value="Peptidase_S1_PA_chymotrypsin"/>
</dbReference>
<dbReference type="SUPFAM" id="SSF50494">
    <property type="entry name" value="Trypsin-like serine proteases"/>
    <property type="match status" value="1"/>
</dbReference>
<protein>
    <recommendedName>
        <fullName evidence="5">Serine protease</fullName>
    </recommendedName>
</protein>
<evidence type="ECO:0000313" key="4">
    <source>
        <dbReference type="Proteomes" id="UP000035763"/>
    </source>
</evidence>
<dbReference type="AlphaFoldDB" id="W6K0Q0"/>
<dbReference type="RefSeq" id="WP_083433638.1">
    <property type="nucleotide sequence ID" value="NZ_HG764815.1"/>
</dbReference>
<dbReference type="STRING" id="1193182.BN11_1170004"/>
<keyword evidence="4" id="KW-1185">Reference proteome</keyword>
<sequence length="421" mass="44566">MRLILRTGMAAWVALSVAACGVLPSKTTTVVITTGVPSGGELTEPETQSGSPESEEAEPERPDDTSTASTSAGPQTLQEALELVKPAVAKVNVSSWTSDSMTETSYCGVRTGTAFAVTPTLLVTAAHVVEGRDRVRVTSGLTTQPGAVVGYDRAKDVALIQVEHELPGSLTLRTDVVAPGDPVATYGYADGKAASYVAGTVNRLDQKAQVGEYFMTRLLEVDFAAQPGNSGGPVFTIEGGVVGLVDAGDDGPGHEYAVSAETIALLVAQWAGNPTRTDEAETSCQYLANFEAGPDTEPTSEAVESAALTLMTYYQAVNDADYSSALAQLANPGSLEAFQDGVETSEISNLEYLSTMEEAGEPVIEVSFTSRQEAGKGPKDRPDETCTQWRIRYQFEPRDNMWLIGKVGPLLWESQADSPCY</sequence>
<proteinExistence type="predicted"/>
<keyword evidence="2" id="KW-0732">Signal</keyword>
<dbReference type="PRINTS" id="PR00834">
    <property type="entry name" value="PROTEASES2C"/>
</dbReference>
<comment type="caution">
    <text evidence="3">The sequence shown here is derived from an EMBL/GenBank/DDBJ whole genome shotgun (WGS) entry which is preliminary data.</text>
</comment>